<dbReference type="KEGG" id="chv:CHELV3228_0399"/>
<protein>
    <recommendedName>
        <fullName evidence="4">Major antigenic peptide PEB2</fullName>
    </recommendedName>
</protein>
<comment type="caution">
    <text evidence="2">The sequence shown here is derived from an EMBL/GenBank/DDBJ whole genome shotgun (WGS) entry which is preliminary data.</text>
</comment>
<evidence type="ECO:0000313" key="2">
    <source>
        <dbReference type="EMBL" id="TNB58215.1"/>
    </source>
</evidence>
<gene>
    <name evidence="2" type="ORF">FDW42_02895</name>
</gene>
<sequence>MKKLLVLSTLAASLLSAEILVYGSSAAAPAMRELAMEFEKKSGEKVIVTSGSARTWIHRAVQNADLVYAPNVRTMDRYIELMPNLSIKDISVINLRQTGLIVRPNNPLKITNFNDILDKKVKVMVMNGGHNSYEAMALKMGNKDNLTKLRKNIVVYARGPEEALDLWKQNKSIDVLIAASHWAKTLGNEALFVEAGEEFATYKATELAPTKKALKNKKVQEFIKFTQSEEGQNILQNAMWNLGGSYRQSGMGMNRGGMYHRNHPRYGETY</sequence>
<name>A0AAX2UJM4_9BACT</name>
<feature type="signal peptide" evidence="1">
    <location>
        <begin position="1"/>
        <end position="27"/>
    </location>
</feature>
<evidence type="ECO:0000256" key="1">
    <source>
        <dbReference type="SAM" id="SignalP"/>
    </source>
</evidence>
<dbReference type="Pfam" id="PF13531">
    <property type="entry name" value="SBP_bac_11"/>
    <property type="match status" value="1"/>
</dbReference>
<dbReference type="SUPFAM" id="SSF53850">
    <property type="entry name" value="Periplasmic binding protein-like II"/>
    <property type="match status" value="1"/>
</dbReference>
<dbReference type="EMBL" id="VDBS01000026">
    <property type="protein sequence ID" value="TNB58215.1"/>
    <property type="molecule type" value="Genomic_DNA"/>
</dbReference>
<dbReference type="RefSeq" id="WP_082199303.1">
    <property type="nucleotide sequence ID" value="NZ_CP020478.1"/>
</dbReference>
<reference evidence="2 3" key="1">
    <citation type="submission" date="2019-05" db="EMBL/GenBank/DDBJ databases">
        <title>Draft genomes of eight strains of Campylobacter helveticus isolated from cats and a dog in New Zealand.</title>
        <authorList>
            <person name="Bojanic K."/>
            <person name="Midwinter A.C."/>
            <person name="Biggs P.J."/>
            <person name="Acke E."/>
            <person name="Cornelius A.J."/>
            <person name="Marshall J.C."/>
        </authorList>
    </citation>
    <scope>NUCLEOTIDE SEQUENCE [LARGE SCALE GENOMIC DNA]</scope>
    <source>
        <strain evidence="2 3">ACP123b</strain>
    </source>
</reference>
<feature type="chain" id="PRO_5044004907" description="Major antigenic peptide PEB2" evidence="1">
    <location>
        <begin position="28"/>
        <end position="270"/>
    </location>
</feature>
<keyword evidence="1" id="KW-0732">Signal</keyword>
<accession>A0AAX2UJM4</accession>
<proteinExistence type="predicted"/>
<organism evidence="2 3">
    <name type="scientific">Campylobacter helveticus</name>
    <dbReference type="NCBI Taxonomy" id="28898"/>
    <lineage>
        <taxon>Bacteria</taxon>
        <taxon>Pseudomonadati</taxon>
        <taxon>Campylobacterota</taxon>
        <taxon>Epsilonproteobacteria</taxon>
        <taxon>Campylobacterales</taxon>
        <taxon>Campylobacteraceae</taxon>
        <taxon>Campylobacter</taxon>
    </lineage>
</organism>
<evidence type="ECO:0008006" key="4">
    <source>
        <dbReference type="Google" id="ProtNLM"/>
    </source>
</evidence>
<dbReference type="Proteomes" id="UP000306813">
    <property type="component" value="Unassembled WGS sequence"/>
</dbReference>
<dbReference type="AlphaFoldDB" id="A0AAX2UJM4"/>
<dbReference type="Gene3D" id="3.40.190.10">
    <property type="entry name" value="Periplasmic binding protein-like II"/>
    <property type="match status" value="2"/>
</dbReference>
<dbReference type="GeneID" id="52036321"/>
<evidence type="ECO:0000313" key="3">
    <source>
        <dbReference type="Proteomes" id="UP000306813"/>
    </source>
</evidence>